<reference evidence="2" key="1">
    <citation type="submission" date="2022-10" db="EMBL/GenBank/DDBJ databases">
        <title>Tapping the CABI collections for fungal endophytes: first genome assemblies for Collariella, Neodidymelliopsis, Ascochyta clinopodiicola, Didymella pomorum, Didymosphaeria variabile, Neocosmospora piperis and Neocucurbitaria cava.</title>
        <authorList>
            <person name="Hill R."/>
        </authorList>
    </citation>
    <scope>NUCLEOTIDE SEQUENCE</scope>
    <source>
        <strain evidence="2">IMI 355082</strain>
    </source>
</reference>
<keyword evidence="1" id="KW-0812">Transmembrane</keyword>
<dbReference type="OrthoDB" id="5428890at2759"/>
<accession>A0A9W9D1N1</accession>
<gene>
    <name evidence="2" type="ORF">N0V93_000764</name>
</gene>
<keyword evidence="1" id="KW-1133">Transmembrane helix</keyword>
<keyword evidence="1" id="KW-0472">Membrane</keyword>
<dbReference type="EMBL" id="JAPEVB010000001">
    <property type="protein sequence ID" value="KAJ4396544.1"/>
    <property type="molecule type" value="Genomic_DNA"/>
</dbReference>
<keyword evidence="3" id="KW-1185">Reference proteome</keyword>
<protein>
    <submittedName>
        <fullName evidence="2">Uncharacterized protein</fullName>
    </submittedName>
</protein>
<name>A0A9W9D1N1_9PEZI</name>
<sequence length="370" mass="42414">MSTDWDYRKKLTEKVLGKPGAFLAYFSLYDEMFELGGGGYVIQIQRPDENWAPITHDTVLTAAQVLKVNSTLTLDGIKTKLAKELRVTYPPAQIEFTINLAVQTVFMIVSNVKSYSAPNYNIGKYHRPTWKPDETLAEFISRCFPESSPEQQRHVGRALEDKVELSASNLARRLGIEFKGTGNLAEHLLLDRNERVLYFFHHADYLRAQLGLWNDQATAKTIPIEEALVQKGTLNPRLCAETLFSLQSIFFCYNDDDSMNILYDVIRKSGLDSTCCIHDGYHLFDNSDDDFTYVYWGERLLELHSFLKNPPPRSRFERWIRWQTSDSNSFLVAISALIITIFVSVLTLGLTGFQAWVSWEAWKHPFELSG</sequence>
<organism evidence="2 3">
    <name type="scientific">Gnomoniopsis smithogilvyi</name>
    <dbReference type="NCBI Taxonomy" id="1191159"/>
    <lineage>
        <taxon>Eukaryota</taxon>
        <taxon>Fungi</taxon>
        <taxon>Dikarya</taxon>
        <taxon>Ascomycota</taxon>
        <taxon>Pezizomycotina</taxon>
        <taxon>Sordariomycetes</taxon>
        <taxon>Sordariomycetidae</taxon>
        <taxon>Diaporthales</taxon>
        <taxon>Gnomoniaceae</taxon>
        <taxon>Gnomoniopsis</taxon>
    </lineage>
</organism>
<evidence type="ECO:0000313" key="2">
    <source>
        <dbReference type="EMBL" id="KAJ4396544.1"/>
    </source>
</evidence>
<proteinExistence type="predicted"/>
<comment type="caution">
    <text evidence="2">The sequence shown here is derived from an EMBL/GenBank/DDBJ whole genome shotgun (WGS) entry which is preliminary data.</text>
</comment>
<evidence type="ECO:0000313" key="3">
    <source>
        <dbReference type="Proteomes" id="UP001140453"/>
    </source>
</evidence>
<dbReference type="AlphaFoldDB" id="A0A9W9D1N1"/>
<dbReference type="Proteomes" id="UP001140453">
    <property type="component" value="Unassembled WGS sequence"/>
</dbReference>
<evidence type="ECO:0000256" key="1">
    <source>
        <dbReference type="SAM" id="Phobius"/>
    </source>
</evidence>
<feature type="transmembrane region" description="Helical" evidence="1">
    <location>
        <begin position="330"/>
        <end position="357"/>
    </location>
</feature>